<accession>A0A6G8Q4X4</accession>
<evidence type="ECO:0000259" key="1">
    <source>
        <dbReference type="Pfam" id="PF13290"/>
    </source>
</evidence>
<dbReference type="RefSeq" id="WP_166172694.1">
    <property type="nucleotide sequence ID" value="NZ_CP045119.1"/>
</dbReference>
<dbReference type="EMBL" id="CP045119">
    <property type="protein sequence ID" value="QIN81377.1"/>
    <property type="molecule type" value="Genomic_DNA"/>
</dbReference>
<name>A0A6G8Q4X4_9ACTN</name>
<dbReference type="Pfam" id="PF19077">
    <property type="entry name" value="Big_13"/>
    <property type="match status" value="1"/>
</dbReference>
<dbReference type="Proteomes" id="UP000501452">
    <property type="component" value="Chromosome"/>
</dbReference>
<proteinExistence type="predicted"/>
<reference evidence="3 4" key="1">
    <citation type="submission" date="2019-10" db="EMBL/GenBank/DDBJ databases">
        <title>Rubrobacter sp nov SCSIO 52090 isolated from a deep-sea sediment in the South China Sea.</title>
        <authorList>
            <person name="Chen R.W."/>
        </authorList>
    </citation>
    <scope>NUCLEOTIDE SEQUENCE [LARGE SCALE GENOMIC DNA]</scope>
    <source>
        <strain evidence="3 4">SCSIO 52909</strain>
    </source>
</reference>
<feature type="domain" description="GH29D-like beta-sandwich" evidence="1">
    <location>
        <begin position="1123"/>
        <end position="1190"/>
    </location>
</feature>
<feature type="domain" description="GH29D-like beta-sandwich" evidence="1">
    <location>
        <begin position="939"/>
        <end position="1001"/>
    </location>
</feature>
<protein>
    <submittedName>
        <fullName evidence="3">Uncharacterized protein</fullName>
    </submittedName>
</protein>
<evidence type="ECO:0000313" key="4">
    <source>
        <dbReference type="Proteomes" id="UP000501452"/>
    </source>
</evidence>
<organism evidence="3 4">
    <name type="scientific">Rubrobacter tropicus</name>
    <dbReference type="NCBI Taxonomy" id="2653851"/>
    <lineage>
        <taxon>Bacteria</taxon>
        <taxon>Bacillati</taxon>
        <taxon>Actinomycetota</taxon>
        <taxon>Rubrobacteria</taxon>
        <taxon>Rubrobacterales</taxon>
        <taxon>Rubrobacteraceae</taxon>
        <taxon>Rubrobacter</taxon>
    </lineage>
</organism>
<dbReference type="Pfam" id="PF13290">
    <property type="entry name" value="CHB_HEX_C_1"/>
    <property type="match status" value="4"/>
</dbReference>
<evidence type="ECO:0000313" key="3">
    <source>
        <dbReference type="EMBL" id="QIN81377.1"/>
    </source>
</evidence>
<feature type="domain" description="Bacterial Ig-like" evidence="2">
    <location>
        <begin position="1015"/>
        <end position="1112"/>
    </location>
</feature>
<dbReference type="Gene3D" id="2.60.40.10">
    <property type="entry name" value="Immunoglobulins"/>
    <property type="match status" value="2"/>
</dbReference>
<evidence type="ECO:0000259" key="2">
    <source>
        <dbReference type="Pfam" id="PF19077"/>
    </source>
</evidence>
<sequence length="1298" mass="137660">MIGNYKQALVGGKENGRGTAVRITLAAVAALLLLSAVLGGLASPVRAQEQSRQGLAESGPINPDSGFPFWYKDHSGAKLELCLNPKPATVPDGAPNAGAPNPGGGRCLTPFEMPDENAPMVFPDNFPGEAFWWTGEAHIEDPNDPNATNALLVMAAESAFANENPKEGDQMSFGRVRVRIDNGVPGATYRVTHPYGIDTVVAEDKDGDPATANDGRVFVTEDIGCFPTAITTCNFDKMLNGRVGPFLKWDTFGNGTDGDEATPADENLMALDADGNPDPNRPDAYFGDPDTPHKVVGSPKGTNYFKIEQIKDGAGRPLAEPALVGETDLFAVTGKVAELRLAAEAVGAEGRADTVFNDKDQKIKLVPSEPGSEVYYTTDGSDPADGANPNRKIYDPNGAGVALESDPTAAAGVDTRVRAIAVKDGKTSAELDRTYTVDLVAPNVVFSGLAAGKHEEPGDLTIAATQKARVYYTTDGSDPTDEANPNRRSFVYDPAPGAQNEGNVLNIARTQTVKAAALDLNHNEATGQDEEGAWSRIKSRKFVVANLKVGPVNPHTGFPFWYEDRNGVRLDQCLNPVAAPEAGGGYCATPMEMPADWQPGDGVRFPDRFPGEAFWWTGESSMDTSERGSADLIMALEAAFLNEEPNPNDRMVFGRIRIRVDDLIIGETYKVTHPYGVDTYVAEDNGKGSGEINVTEDIGCMLPSEAEPCDFNEARFSRVGPFLTLADKTKEPTDAPDGGRYLADPVTDQDVVQGSPIMAHADPNDPDSPMVPANFFRVEGPGIRAVQDEESAVDFNRGTAEKPYIQSDFFSVTGRYSEFQAAASAVGGFYNRPLDVTLGASEFDARIFYTLDGSEPVGADGQPTENAREFVAGAPIQIPANGETTLKYAATSATHPRPTKVYTEVYKMDTEAPVVVAEDTPEAGSVVEGARVFENVNPAVRLSVANEPGKVKIFYTTNGTDPSDPTNVDRALYDAATPVVIRKDTTLKFWAVDEAGNSSEVGAQAYDIVDNQAPNVPSVDLAAESDTGKSNEDNVTNAASLTFTGDAEAGSAVKILVNGTERGSAVAGEDNRYSVTIAGLAPGADLPVTATATDQSGNTSAATDPALSLTIDRTAPRVTAQAAAGTYPRAHTVTLTPNEAASVHYTLNGAVDPAPGAAGTTEGNSVRIANARDTLRFLGVDTAGNVSQTFVAEYRIRNFLPTISNMSPTTAIRDATPRVAATVNDSDSDLTEADVTLSINGRAIPRSAFVYNADTNRLTYQVPAGQPLDPGRYNVRVTATDVDGGSAARSWSFTIRNR</sequence>
<feature type="domain" description="GH29D-like beta-sandwich" evidence="1">
    <location>
        <begin position="827"/>
        <end position="894"/>
    </location>
</feature>
<gene>
    <name evidence="3" type="ORF">GBA63_01110</name>
</gene>
<dbReference type="KEGG" id="rub:GBA63_01110"/>
<dbReference type="InterPro" id="IPR044016">
    <property type="entry name" value="Big_13"/>
</dbReference>
<keyword evidence="4" id="KW-1185">Reference proteome</keyword>
<dbReference type="InterPro" id="IPR059177">
    <property type="entry name" value="GH29D-like_dom"/>
</dbReference>
<dbReference type="Pfam" id="PF13287">
    <property type="entry name" value="Fn3_assoc"/>
    <property type="match status" value="1"/>
</dbReference>
<feature type="domain" description="GH29D-like beta-sandwich" evidence="1">
    <location>
        <begin position="450"/>
        <end position="523"/>
    </location>
</feature>
<dbReference type="InterPro" id="IPR026876">
    <property type="entry name" value="Fn3_assoc_repeat"/>
</dbReference>
<dbReference type="GO" id="GO:0005975">
    <property type="term" value="P:carbohydrate metabolic process"/>
    <property type="evidence" value="ECO:0007669"/>
    <property type="project" value="UniProtKB-ARBA"/>
</dbReference>
<dbReference type="InterPro" id="IPR013783">
    <property type="entry name" value="Ig-like_fold"/>
</dbReference>